<dbReference type="PROSITE" id="PS50966">
    <property type="entry name" value="ZF_SWIM"/>
    <property type="match status" value="1"/>
</dbReference>
<evidence type="ECO:0000313" key="5">
    <source>
        <dbReference type="Proteomes" id="UP000216074"/>
    </source>
</evidence>
<feature type="region of interest" description="Disordered" evidence="2">
    <location>
        <begin position="426"/>
        <end position="460"/>
    </location>
</feature>
<keyword evidence="5" id="KW-1185">Reference proteome</keyword>
<evidence type="ECO:0000313" key="4">
    <source>
        <dbReference type="EMBL" id="OZG66668.1"/>
    </source>
</evidence>
<evidence type="ECO:0000259" key="3">
    <source>
        <dbReference type="PROSITE" id="PS50966"/>
    </source>
</evidence>
<accession>A0A261G5I5</accession>
<comment type="caution">
    <text evidence="4">The sequence shown here is derived from an EMBL/GenBank/DDBJ whole genome shotgun (WGS) entry which is preliminary data.</text>
</comment>
<keyword evidence="1" id="KW-0862">Zinc</keyword>
<gene>
    <name evidence="4" type="ORF">BHAP_0077</name>
</gene>
<protein>
    <submittedName>
        <fullName evidence="4">Zinc finger, SWIM domain-containing protein</fullName>
    </submittedName>
</protein>
<evidence type="ECO:0000256" key="1">
    <source>
        <dbReference type="PROSITE-ProRule" id="PRU00325"/>
    </source>
</evidence>
<dbReference type="EMBL" id="MWWY01000002">
    <property type="protein sequence ID" value="OZG66668.1"/>
    <property type="molecule type" value="Genomic_DNA"/>
</dbReference>
<organism evidence="4 5">
    <name type="scientific">Bifidobacterium hapali</name>
    <dbReference type="NCBI Taxonomy" id="1630172"/>
    <lineage>
        <taxon>Bacteria</taxon>
        <taxon>Bacillati</taxon>
        <taxon>Actinomycetota</taxon>
        <taxon>Actinomycetes</taxon>
        <taxon>Bifidobacteriales</taxon>
        <taxon>Bifidobacteriaceae</taxon>
        <taxon>Bifidobacterium</taxon>
    </lineage>
</organism>
<feature type="compositionally biased region" description="Acidic residues" evidence="2">
    <location>
        <begin position="433"/>
        <end position="451"/>
    </location>
</feature>
<reference evidence="4 5" key="1">
    <citation type="journal article" date="2017" name="BMC Genomics">
        <title>Comparative genomic and phylogenomic analyses of the Bifidobacteriaceae family.</title>
        <authorList>
            <person name="Lugli G.A."/>
            <person name="Milani C."/>
            <person name="Turroni F."/>
            <person name="Duranti S."/>
            <person name="Mancabelli L."/>
            <person name="Mangifesta M."/>
            <person name="Ferrario C."/>
            <person name="Modesto M."/>
            <person name="Mattarelli P."/>
            <person name="Jiri K."/>
            <person name="van Sinderen D."/>
            <person name="Ventura M."/>
        </authorList>
    </citation>
    <scope>NUCLEOTIDE SEQUENCE [LARGE SCALE GENOMIC DNA]</scope>
    <source>
        <strain evidence="4 5">DSM 100202</strain>
    </source>
</reference>
<dbReference type="InterPro" id="IPR007527">
    <property type="entry name" value="Znf_SWIM"/>
</dbReference>
<feature type="domain" description="SWIM-type" evidence="3">
    <location>
        <begin position="51"/>
        <end position="89"/>
    </location>
</feature>
<keyword evidence="1" id="KW-0863">Zinc-finger</keyword>
<dbReference type="Pfam" id="PF04434">
    <property type="entry name" value="SWIM"/>
    <property type="match status" value="1"/>
</dbReference>
<dbReference type="OrthoDB" id="3226637at2"/>
<evidence type="ECO:0000256" key="2">
    <source>
        <dbReference type="SAM" id="MobiDB-lite"/>
    </source>
</evidence>
<dbReference type="GO" id="GO:0008270">
    <property type="term" value="F:zinc ion binding"/>
    <property type="evidence" value="ECO:0007669"/>
    <property type="project" value="UniProtKB-KW"/>
</dbReference>
<proteinExistence type="predicted"/>
<dbReference type="RefSeq" id="WP_094728548.1">
    <property type="nucleotide sequence ID" value="NZ_MWWY01000002.1"/>
</dbReference>
<sequence length="460" mass="52854">MDRIINDGYIKLFNSKILERGVAYYDAGKVGQPSVIAENLWHAVVRGTEDYQVDIRLRNGNVVSAACTCPYAQRAMYCKHVAAVLTAMEAMQRGSDDSPFPDDALNCVMCYARREFPGRGLNEADWQSIRHIFETLLCVNDLYAALTKETLKLLHEKVVLDSFTNSSVNNAEDISTAETRREARRAMENDYESRHETLYEQHESRYRARVRHANAKEHDENMANMRLIVPFVDVSHFDELPHTWMTILEASYEYLHDAEGLRRLYIYYILIAQTDPEAVYVQKLRNISGEHWQEDCDEIVRLYEKCRIFEHDAPTNPAYERLLREEGLSDAAKRYCRIKSTDILVRMLDVVAVKPDNAHLALAQITRMLGDPDAPIYERDDSHSAMRVKRWLRKVEAVYGLKAACDLAAQIKDMFPSRTTLMNAVEEYLPSDSDSESFDTDDDADDADDADNATQEETYD</sequence>
<name>A0A261G5I5_9BIFI</name>
<keyword evidence="1" id="KW-0479">Metal-binding</keyword>
<dbReference type="AlphaFoldDB" id="A0A261G5I5"/>
<dbReference type="Proteomes" id="UP000216074">
    <property type="component" value="Unassembled WGS sequence"/>
</dbReference>